<dbReference type="PANTHER" id="PTHR46847">
    <property type="entry name" value="D-ALLOSE-BINDING PERIPLASMIC PROTEIN-RELATED"/>
    <property type="match status" value="1"/>
</dbReference>
<feature type="region of interest" description="Disordered" evidence="4">
    <location>
        <begin position="25"/>
        <end position="52"/>
    </location>
</feature>
<evidence type="ECO:0000313" key="9">
    <source>
        <dbReference type="Proteomes" id="UP000528555"/>
    </source>
</evidence>
<dbReference type="InterPro" id="IPR025997">
    <property type="entry name" value="SBP_2_dom"/>
</dbReference>
<dbReference type="Proteomes" id="UP000701680">
    <property type="component" value="Unassembled WGS sequence"/>
</dbReference>
<dbReference type="AlphaFoldDB" id="A0A850HK09"/>
<sequence length="404" mass="43387">MKRRKSIIVAMLCVSLLSTACAASDSDEGTAGKDAGAQQTSEAEKEQPKEKEYQGKLNLIQPSAYNNVDDLNLEPGSYLSIIGKGDGGAYWEEVKKGAEQAVADLNQLLGYEGKKKIKITYSGPSETDDIDDQVNILDEELARYPVALAISVSDASACEVQFDLAAESGIPVVAYDSGSDYQGLMATVSTDNDASAREAAARLAEEMKEEGEVVIFAQDTKSKAAQIREAAFKEEIAANHPGITIVDAYHMDDLSSWQDVVAAEMNAGTYQPEDAALAGKETVLPEELTEEQVVDYIFVKHPNLKGIFGTNIDALKLGLAGVERAEGDEISVVGYDIDTEMKKALKEGQVDGLIVQNPFGMGYASVVASARAALNLGNEAVVDTGYTWVTKKNMKDEAVKKVLY</sequence>
<evidence type="ECO:0000256" key="4">
    <source>
        <dbReference type="SAM" id="MobiDB-lite"/>
    </source>
</evidence>
<dbReference type="Gene3D" id="3.40.50.2300">
    <property type="match status" value="2"/>
</dbReference>
<proteinExistence type="inferred from homology"/>
<dbReference type="GO" id="GO:0030246">
    <property type="term" value="F:carbohydrate binding"/>
    <property type="evidence" value="ECO:0007669"/>
    <property type="project" value="UniProtKB-ARBA"/>
</dbReference>
<comment type="subcellular location">
    <subcellularLocation>
        <location evidence="1">Cell envelope</location>
    </subcellularLocation>
</comment>
<keyword evidence="3 5" id="KW-0732">Signal</keyword>
<reference evidence="8" key="2">
    <citation type="submission" date="2020-02" db="EMBL/GenBank/DDBJ databases">
        <authorList>
            <person name="Littmann E."/>
            <person name="Sorbara M."/>
        </authorList>
    </citation>
    <scope>NUCLEOTIDE SEQUENCE</scope>
    <source>
        <strain evidence="8">MSK.17.11</strain>
        <strain evidence="7">MSK.17.38</strain>
    </source>
</reference>
<gene>
    <name evidence="8" type="ORF">G5A66_09765</name>
    <name evidence="7" type="ORF">G5A75_09790</name>
</gene>
<protein>
    <submittedName>
        <fullName evidence="8">Substrate-binding domain-containing protein</fullName>
    </submittedName>
</protein>
<dbReference type="EMBL" id="JAAIUO010000006">
    <property type="protein sequence ID" value="NSK15151.1"/>
    <property type="molecule type" value="Genomic_DNA"/>
</dbReference>
<evidence type="ECO:0000256" key="2">
    <source>
        <dbReference type="ARBA" id="ARBA00007639"/>
    </source>
</evidence>
<feature type="chain" id="PRO_5032278423" evidence="5">
    <location>
        <begin position="23"/>
        <end position="404"/>
    </location>
</feature>
<dbReference type="RefSeq" id="WP_101695894.1">
    <property type="nucleotide sequence ID" value="NZ_JAAITX010000006.1"/>
</dbReference>
<dbReference type="EMBL" id="JAAITX010000006">
    <property type="protein sequence ID" value="NVH58924.1"/>
    <property type="molecule type" value="Genomic_DNA"/>
</dbReference>
<evidence type="ECO:0000256" key="3">
    <source>
        <dbReference type="ARBA" id="ARBA00022729"/>
    </source>
</evidence>
<evidence type="ECO:0000313" key="8">
    <source>
        <dbReference type="EMBL" id="NVH58924.1"/>
    </source>
</evidence>
<dbReference type="PANTHER" id="PTHR46847:SF1">
    <property type="entry name" value="D-ALLOSE-BINDING PERIPLASMIC PROTEIN-RELATED"/>
    <property type="match status" value="1"/>
</dbReference>
<dbReference type="GO" id="GO:0030313">
    <property type="term" value="C:cell envelope"/>
    <property type="evidence" value="ECO:0007669"/>
    <property type="project" value="UniProtKB-SubCell"/>
</dbReference>
<accession>A0A850HK09</accession>
<reference evidence="9 10" key="1">
    <citation type="journal article" date="2020" name="Cell Host Microbe">
        <title>Functional and Genomic Variation between Human-Derived Isolates of Lachnospiraceae Reveals Inter- and Intra-Species Diversity.</title>
        <authorList>
            <person name="Sorbara M.T."/>
            <person name="Littmann E.R."/>
            <person name="Fontana E."/>
            <person name="Moody T.U."/>
            <person name="Kohout C.E."/>
            <person name="Gjonbalaj M."/>
            <person name="Eaton V."/>
            <person name="Seok R."/>
            <person name="Leiner I.M."/>
            <person name="Pamer E.G."/>
        </authorList>
    </citation>
    <scope>NUCLEOTIDE SEQUENCE [LARGE SCALE GENOMIC DNA]</scope>
    <source>
        <strain evidence="8 9">MSK.17.11</strain>
        <strain evidence="7 10">MSK.17.38</strain>
    </source>
</reference>
<dbReference type="PROSITE" id="PS51257">
    <property type="entry name" value="PROKAR_LIPOPROTEIN"/>
    <property type="match status" value="1"/>
</dbReference>
<dbReference type="Pfam" id="PF13407">
    <property type="entry name" value="Peripla_BP_4"/>
    <property type="match status" value="1"/>
</dbReference>
<feature type="domain" description="Periplasmic binding protein" evidence="6">
    <location>
        <begin position="81"/>
        <end position="372"/>
    </location>
</feature>
<evidence type="ECO:0000256" key="5">
    <source>
        <dbReference type="SAM" id="SignalP"/>
    </source>
</evidence>
<evidence type="ECO:0000259" key="6">
    <source>
        <dbReference type="Pfam" id="PF13407"/>
    </source>
</evidence>
<dbReference type="SUPFAM" id="SSF53822">
    <property type="entry name" value="Periplasmic binding protein-like I"/>
    <property type="match status" value="1"/>
</dbReference>
<dbReference type="InterPro" id="IPR028082">
    <property type="entry name" value="Peripla_BP_I"/>
</dbReference>
<organism evidence="8 9">
    <name type="scientific">Dorea phocaeensis</name>
    <dbReference type="NCBI Taxonomy" id="2040291"/>
    <lineage>
        <taxon>Bacteria</taxon>
        <taxon>Bacillati</taxon>
        <taxon>Bacillota</taxon>
        <taxon>Clostridia</taxon>
        <taxon>Lachnospirales</taxon>
        <taxon>Lachnospiraceae</taxon>
        <taxon>Dorea</taxon>
    </lineage>
</organism>
<feature type="signal peptide" evidence="5">
    <location>
        <begin position="1"/>
        <end position="22"/>
    </location>
</feature>
<dbReference type="Proteomes" id="UP000528555">
    <property type="component" value="Unassembled WGS sequence"/>
</dbReference>
<feature type="compositionally biased region" description="Basic and acidic residues" evidence="4">
    <location>
        <begin position="42"/>
        <end position="52"/>
    </location>
</feature>
<dbReference type="OrthoDB" id="569491at2"/>
<evidence type="ECO:0000313" key="7">
    <source>
        <dbReference type="EMBL" id="NSK15151.1"/>
    </source>
</evidence>
<comment type="similarity">
    <text evidence="2">Belongs to the bacterial solute-binding protein 2 family.</text>
</comment>
<comment type="caution">
    <text evidence="8">The sequence shown here is derived from an EMBL/GenBank/DDBJ whole genome shotgun (WGS) entry which is preliminary data.</text>
</comment>
<name>A0A850HK09_9FIRM</name>
<evidence type="ECO:0000313" key="10">
    <source>
        <dbReference type="Proteomes" id="UP000701680"/>
    </source>
</evidence>
<keyword evidence="9" id="KW-1185">Reference proteome</keyword>
<evidence type="ECO:0000256" key="1">
    <source>
        <dbReference type="ARBA" id="ARBA00004196"/>
    </source>
</evidence>